<dbReference type="Proteomes" id="UP000075880">
    <property type="component" value="Unassembled WGS sequence"/>
</dbReference>
<sequence length="357" mass="41182">MKHTNSPLNRAGVPVALLLGAALVLIAAGLAHSAPAPSNVTNSILEHLRTVKSSWTMPCNGKSNPNGTESHSRRSGPKNRTQLALAKETLETQINQSLIELDNWREVSKDIDKHTNWNNEERKKKFAFLVPFKHDERKMYNRLSVYWASLEMVSFLTKGQGESTIVSRQEQEAVDEVQEGIRQLLCQLQSFNSHHSKNEGPLPRPMAVDRMSQQLQPFHLQDPSEIRIHIWYVMCRLDCFLTNMQQHMRNRIESPRKRTGPRHGGRRKPAERKDPCDKCPHKPEPKRNAQQNKQQQQRRQQPDQQKQDAQLQKQPQNQHHKKPQKPARQQGGQKNHNRAQRNNTRKPKTTPRHAVQG</sequence>
<evidence type="ECO:0000313" key="3">
    <source>
        <dbReference type="EnsemblMetazoa" id="ENSAATROPP011421"/>
    </source>
</evidence>
<name>A0AAG5DJW2_ANOAO</name>
<feature type="signal peptide" evidence="2">
    <location>
        <begin position="1"/>
        <end position="33"/>
    </location>
</feature>
<evidence type="ECO:0000313" key="4">
    <source>
        <dbReference type="Proteomes" id="UP000075880"/>
    </source>
</evidence>
<feature type="compositionally biased region" description="Low complexity" evidence="1">
    <location>
        <begin position="288"/>
        <end position="317"/>
    </location>
</feature>
<evidence type="ECO:0000256" key="2">
    <source>
        <dbReference type="SAM" id="SignalP"/>
    </source>
</evidence>
<reference evidence="3" key="1">
    <citation type="submission" date="2024-04" db="UniProtKB">
        <authorList>
            <consortium name="EnsemblMetazoa"/>
        </authorList>
    </citation>
    <scope>IDENTIFICATION</scope>
    <source>
        <strain evidence="3">EBRO</strain>
    </source>
</reference>
<protein>
    <submittedName>
        <fullName evidence="3">Uncharacterized protein</fullName>
    </submittedName>
</protein>
<feature type="compositionally biased region" description="Basic residues" evidence="1">
    <location>
        <begin position="257"/>
        <end position="270"/>
    </location>
</feature>
<feature type="compositionally biased region" description="Polar residues" evidence="1">
    <location>
        <begin position="55"/>
        <end position="69"/>
    </location>
</feature>
<organism evidence="3 4">
    <name type="scientific">Anopheles atroparvus</name>
    <name type="common">European mosquito</name>
    <dbReference type="NCBI Taxonomy" id="41427"/>
    <lineage>
        <taxon>Eukaryota</taxon>
        <taxon>Metazoa</taxon>
        <taxon>Ecdysozoa</taxon>
        <taxon>Arthropoda</taxon>
        <taxon>Hexapoda</taxon>
        <taxon>Insecta</taxon>
        <taxon>Pterygota</taxon>
        <taxon>Neoptera</taxon>
        <taxon>Endopterygota</taxon>
        <taxon>Diptera</taxon>
        <taxon>Nematocera</taxon>
        <taxon>Culicoidea</taxon>
        <taxon>Culicidae</taxon>
        <taxon>Anophelinae</taxon>
        <taxon>Anopheles</taxon>
    </lineage>
</organism>
<keyword evidence="2" id="KW-0732">Signal</keyword>
<keyword evidence="4" id="KW-1185">Reference proteome</keyword>
<feature type="compositionally biased region" description="Basic and acidic residues" evidence="1">
    <location>
        <begin position="271"/>
        <end position="287"/>
    </location>
</feature>
<dbReference type="AlphaFoldDB" id="A0AAG5DJW2"/>
<accession>A0AAG5DJW2</accession>
<feature type="region of interest" description="Disordered" evidence="1">
    <location>
        <begin position="250"/>
        <end position="357"/>
    </location>
</feature>
<feature type="compositionally biased region" description="Basic residues" evidence="1">
    <location>
        <begin position="335"/>
        <end position="351"/>
    </location>
</feature>
<dbReference type="EnsemblMetazoa" id="ENSAATROPT012582">
    <property type="protein sequence ID" value="ENSAATROPP011421"/>
    <property type="gene ID" value="ENSAATROPG010239"/>
</dbReference>
<feature type="chain" id="PRO_5042537908" evidence="2">
    <location>
        <begin position="34"/>
        <end position="357"/>
    </location>
</feature>
<feature type="region of interest" description="Disordered" evidence="1">
    <location>
        <begin position="55"/>
        <end position="80"/>
    </location>
</feature>
<proteinExistence type="predicted"/>
<evidence type="ECO:0000256" key="1">
    <source>
        <dbReference type="SAM" id="MobiDB-lite"/>
    </source>
</evidence>